<gene>
    <name evidence="4" type="ORF">CYMTET_51963</name>
</gene>
<comment type="caution">
    <text evidence="4">The sequence shown here is derived from an EMBL/GenBank/DDBJ whole genome shotgun (WGS) entry which is preliminary data.</text>
</comment>
<dbReference type="Pfam" id="PF13229">
    <property type="entry name" value="Beta_helix"/>
    <property type="match status" value="1"/>
</dbReference>
<dbReference type="PANTHER" id="PTHR22990">
    <property type="entry name" value="F-BOX ONLY PROTEIN"/>
    <property type="match status" value="1"/>
</dbReference>
<dbReference type="SUPFAM" id="SSF51126">
    <property type="entry name" value="Pectin lyase-like"/>
    <property type="match status" value="1"/>
</dbReference>
<dbReference type="Pfam" id="PF12937">
    <property type="entry name" value="F-box-like"/>
    <property type="match status" value="1"/>
</dbReference>
<proteinExistence type="predicted"/>
<feature type="domain" description="F-box" evidence="3">
    <location>
        <begin position="8"/>
        <end position="48"/>
    </location>
</feature>
<dbReference type="Gene3D" id="2.160.20.10">
    <property type="entry name" value="Single-stranded right-handed beta-helix, Pectin lyase-like"/>
    <property type="match status" value="1"/>
</dbReference>
<evidence type="ECO:0000256" key="1">
    <source>
        <dbReference type="ARBA" id="ARBA00022737"/>
    </source>
</evidence>
<protein>
    <recommendedName>
        <fullName evidence="3">F-box domain-containing protein</fullName>
    </recommendedName>
</protein>
<dbReference type="Proteomes" id="UP001190700">
    <property type="component" value="Unassembled WGS sequence"/>
</dbReference>
<evidence type="ECO:0000256" key="2">
    <source>
        <dbReference type="SAM" id="MobiDB-lite"/>
    </source>
</evidence>
<evidence type="ECO:0000313" key="5">
    <source>
        <dbReference type="Proteomes" id="UP001190700"/>
    </source>
</evidence>
<dbReference type="InterPro" id="IPR036047">
    <property type="entry name" value="F-box-like_dom_sf"/>
</dbReference>
<evidence type="ECO:0000313" key="4">
    <source>
        <dbReference type="EMBL" id="KAK3237993.1"/>
    </source>
</evidence>
<dbReference type="SMART" id="SM00256">
    <property type="entry name" value="FBOX"/>
    <property type="match status" value="1"/>
</dbReference>
<dbReference type="EMBL" id="LGRX02034364">
    <property type="protein sequence ID" value="KAK3237993.1"/>
    <property type="molecule type" value="Genomic_DNA"/>
</dbReference>
<dbReference type="Gene3D" id="1.20.1280.50">
    <property type="match status" value="1"/>
</dbReference>
<dbReference type="GO" id="GO:0006511">
    <property type="term" value="P:ubiquitin-dependent protein catabolic process"/>
    <property type="evidence" value="ECO:0007669"/>
    <property type="project" value="TreeGrafter"/>
</dbReference>
<dbReference type="InterPro" id="IPR051550">
    <property type="entry name" value="SCF-Subunits/Alg-Epimerases"/>
</dbReference>
<organism evidence="4 5">
    <name type="scientific">Cymbomonas tetramitiformis</name>
    <dbReference type="NCBI Taxonomy" id="36881"/>
    <lineage>
        <taxon>Eukaryota</taxon>
        <taxon>Viridiplantae</taxon>
        <taxon>Chlorophyta</taxon>
        <taxon>Pyramimonadophyceae</taxon>
        <taxon>Pyramimonadales</taxon>
        <taxon>Pyramimonadaceae</taxon>
        <taxon>Cymbomonas</taxon>
    </lineage>
</organism>
<sequence length="425" mass="45083">MSAPPEILPLEVIVHILQFLPFPGRQQASQVCRRWRHASSDPCFTIRVSPRPRAISAAISSAPEGATIVLSPGYYQETVLVCKPVRILGETTETAAGGSRLGVVVEGHASTAIVCSAFFSMERVRVRARRAAPGRSIITYHHGGTCPFISLKHCEISGGSNLRLPNINPPGRLLLTNTCINSTAARDYAIHIGGGTAAIRGCTITGNRGAGVGIAQGAHASITNNDVSFNGRAGIFVAGSGTIRDNIIWGNRGHSIDIDAGHVWGSCTFSNNHVKKRDVLTAEDHLRTSFLEHMHANIQELPPELPLDPNQGVGNVLEEAAVAMNVGGLLELVQGAALAAAAAGNDVVGDIQALQQQQHGADAHEEDEEDNEEEDEDEDENEEEDDEEPQGAGDVAAMDEEAAPFLHNVSHIAQIIMGGGGPPYQ</sequence>
<dbReference type="InterPro" id="IPR006626">
    <property type="entry name" value="PbH1"/>
</dbReference>
<keyword evidence="5" id="KW-1185">Reference proteome</keyword>
<feature type="compositionally biased region" description="Acidic residues" evidence="2">
    <location>
        <begin position="364"/>
        <end position="389"/>
    </location>
</feature>
<dbReference type="SUPFAM" id="SSF81383">
    <property type="entry name" value="F-box domain"/>
    <property type="match status" value="1"/>
</dbReference>
<dbReference type="InterPro" id="IPR001810">
    <property type="entry name" value="F-box_dom"/>
</dbReference>
<feature type="region of interest" description="Disordered" evidence="2">
    <location>
        <begin position="354"/>
        <end position="404"/>
    </location>
</feature>
<dbReference type="InterPro" id="IPR011050">
    <property type="entry name" value="Pectin_lyase_fold/virulence"/>
</dbReference>
<reference evidence="4 5" key="1">
    <citation type="journal article" date="2015" name="Genome Biol. Evol.">
        <title>Comparative Genomics of a Bacterivorous Green Alga Reveals Evolutionary Causalities and Consequences of Phago-Mixotrophic Mode of Nutrition.</title>
        <authorList>
            <person name="Burns J.A."/>
            <person name="Paasch A."/>
            <person name="Narechania A."/>
            <person name="Kim E."/>
        </authorList>
    </citation>
    <scope>NUCLEOTIDE SEQUENCE [LARGE SCALE GENOMIC DNA]</scope>
    <source>
        <strain evidence="4 5">PLY_AMNH</strain>
    </source>
</reference>
<dbReference type="SMART" id="SM00710">
    <property type="entry name" value="PbH1"/>
    <property type="match status" value="3"/>
</dbReference>
<dbReference type="AlphaFoldDB" id="A0AAE0BL96"/>
<keyword evidence="1" id="KW-0677">Repeat</keyword>
<evidence type="ECO:0000259" key="3">
    <source>
        <dbReference type="SMART" id="SM00256"/>
    </source>
</evidence>
<dbReference type="InterPro" id="IPR039448">
    <property type="entry name" value="Beta_helix"/>
</dbReference>
<accession>A0AAE0BL96</accession>
<name>A0AAE0BL96_9CHLO</name>
<dbReference type="PANTHER" id="PTHR22990:SF15">
    <property type="entry name" value="F-BOX ONLY PROTEIN 10"/>
    <property type="match status" value="1"/>
</dbReference>
<dbReference type="InterPro" id="IPR012334">
    <property type="entry name" value="Pectin_lyas_fold"/>
</dbReference>